<keyword evidence="1" id="KW-0812">Transmembrane</keyword>
<dbReference type="InParanoid" id="A0A165DI51"/>
<keyword evidence="3" id="KW-1185">Reference proteome</keyword>
<dbReference type="GeneID" id="63826263"/>
<dbReference type="EMBL" id="KV427633">
    <property type="protein sequence ID" value="KZT04933.1"/>
    <property type="molecule type" value="Genomic_DNA"/>
</dbReference>
<evidence type="ECO:0000313" key="2">
    <source>
        <dbReference type="EMBL" id="KZT04933.1"/>
    </source>
</evidence>
<accession>A0A165DI51</accession>
<feature type="transmembrane region" description="Helical" evidence="1">
    <location>
        <begin position="20"/>
        <end position="42"/>
    </location>
</feature>
<dbReference type="AlphaFoldDB" id="A0A165DI51"/>
<evidence type="ECO:0000256" key="1">
    <source>
        <dbReference type="SAM" id="Phobius"/>
    </source>
</evidence>
<evidence type="ECO:0000313" key="3">
    <source>
        <dbReference type="Proteomes" id="UP000076871"/>
    </source>
</evidence>
<keyword evidence="1" id="KW-0472">Membrane</keyword>
<reference evidence="2 3" key="1">
    <citation type="journal article" date="2016" name="Mol. Biol. Evol.">
        <title>Comparative Genomics of Early-Diverging Mushroom-Forming Fungi Provides Insights into the Origins of Lignocellulose Decay Capabilities.</title>
        <authorList>
            <person name="Nagy L.G."/>
            <person name="Riley R."/>
            <person name="Tritt A."/>
            <person name="Adam C."/>
            <person name="Daum C."/>
            <person name="Floudas D."/>
            <person name="Sun H."/>
            <person name="Yadav J.S."/>
            <person name="Pangilinan J."/>
            <person name="Larsson K.H."/>
            <person name="Matsuura K."/>
            <person name="Barry K."/>
            <person name="Labutti K."/>
            <person name="Kuo R."/>
            <person name="Ohm R.A."/>
            <person name="Bhattacharya S.S."/>
            <person name="Shirouzu T."/>
            <person name="Yoshinaga Y."/>
            <person name="Martin F.M."/>
            <person name="Grigoriev I.V."/>
            <person name="Hibbett D.S."/>
        </authorList>
    </citation>
    <scope>NUCLEOTIDE SEQUENCE [LARGE SCALE GENOMIC DNA]</scope>
    <source>
        <strain evidence="2 3">93-53</strain>
    </source>
</reference>
<organism evidence="2 3">
    <name type="scientific">Laetiporus sulphureus 93-53</name>
    <dbReference type="NCBI Taxonomy" id="1314785"/>
    <lineage>
        <taxon>Eukaryota</taxon>
        <taxon>Fungi</taxon>
        <taxon>Dikarya</taxon>
        <taxon>Basidiomycota</taxon>
        <taxon>Agaricomycotina</taxon>
        <taxon>Agaricomycetes</taxon>
        <taxon>Polyporales</taxon>
        <taxon>Laetiporus</taxon>
    </lineage>
</organism>
<name>A0A165DI51_9APHY</name>
<proteinExistence type="predicted"/>
<dbReference type="RefSeq" id="XP_040762673.1">
    <property type="nucleotide sequence ID" value="XM_040909234.1"/>
</dbReference>
<sequence>MAVEKDAASVFSIWLADNLIVYRVYVVLGLDCRLYCSSILAISSRYMFVSLLH</sequence>
<protein>
    <submittedName>
        <fullName evidence="2">Uncharacterized protein</fullName>
    </submittedName>
</protein>
<keyword evidence="1" id="KW-1133">Transmembrane helix</keyword>
<gene>
    <name evidence="2" type="ORF">LAESUDRAFT_727504</name>
</gene>
<dbReference type="Proteomes" id="UP000076871">
    <property type="component" value="Unassembled WGS sequence"/>
</dbReference>